<evidence type="ECO:0000313" key="3">
    <source>
        <dbReference type="Proteomes" id="UP000677228"/>
    </source>
</evidence>
<dbReference type="Proteomes" id="UP000682733">
    <property type="component" value="Unassembled WGS sequence"/>
</dbReference>
<sequence>MGFLRSPWGVLGDFQESPWGLPVGLLIHLLNF</sequence>
<gene>
    <name evidence="1" type="ORF">OVA965_LOCUS21861</name>
    <name evidence="2" type="ORF">TMI583_LOCUS22574</name>
</gene>
<organism evidence="1 3">
    <name type="scientific">Didymodactylos carnosus</name>
    <dbReference type="NCBI Taxonomy" id="1234261"/>
    <lineage>
        <taxon>Eukaryota</taxon>
        <taxon>Metazoa</taxon>
        <taxon>Spiralia</taxon>
        <taxon>Gnathifera</taxon>
        <taxon>Rotifera</taxon>
        <taxon>Eurotatoria</taxon>
        <taxon>Bdelloidea</taxon>
        <taxon>Philodinida</taxon>
        <taxon>Philodinidae</taxon>
        <taxon>Didymodactylos</taxon>
    </lineage>
</organism>
<evidence type="ECO:0000313" key="2">
    <source>
        <dbReference type="EMBL" id="CAF3967655.1"/>
    </source>
</evidence>
<dbReference type="Proteomes" id="UP000677228">
    <property type="component" value="Unassembled WGS sequence"/>
</dbReference>
<dbReference type="EMBL" id="CAJOBA010033584">
    <property type="protein sequence ID" value="CAF3967655.1"/>
    <property type="molecule type" value="Genomic_DNA"/>
</dbReference>
<dbReference type="EMBL" id="CAJNOK010012118">
    <property type="protein sequence ID" value="CAF1156300.1"/>
    <property type="molecule type" value="Genomic_DNA"/>
</dbReference>
<accession>A0A8S2E8T0</accession>
<feature type="non-terminal residue" evidence="1">
    <location>
        <position position="32"/>
    </location>
</feature>
<comment type="caution">
    <text evidence="1">The sequence shown here is derived from an EMBL/GenBank/DDBJ whole genome shotgun (WGS) entry which is preliminary data.</text>
</comment>
<evidence type="ECO:0000313" key="1">
    <source>
        <dbReference type="EMBL" id="CAF1156300.1"/>
    </source>
</evidence>
<dbReference type="AlphaFoldDB" id="A0A8S2E8T0"/>
<name>A0A8S2E8T0_9BILA</name>
<reference evidence="1" key="1">
    <citation type="submission" date="2021-02" db="EMBL/GenBank/DDBJ databases">
        <authorList>
            <person name="Nowell W R."/>
        </authorList>
    </citation>
    <scope>NUCLEOTIDE SEQUENCE</scope>
</reference>
<proteinExistence type="predicted"/>
<protein>
    <submittedName>
        <fullName evidence="1">Uncharacterized protein</fullName>
    </submittedName>
</protein>